<organism evidence="4 5">
    <name type="scientific">Dicentrarchus labrax</name>
    <name type="common">European seabass</name>
    <name type="synonym">Morone labrax</name>
    <dbReference type="NCBI Taxonomy" id="13489"/>
    <lineage>
        <taxon>Eukaryota</taxon>
        <taxon>Metazoa</taxon>
        <taxon>Chordata</taxon>
        <taxon>Craniata</taxon>
        <taxon>Vertebrata</taxon>
        <taxon>Euteleostomi</taxon>
        <taxon>Actinopterygii</taxon>
        <taxon>Neopterygii</taxon>
        <taxon>Teleostei</taxon>
        <taxon>Neoteleostei</taxon>
        <taxon>Acanthomorphata</taxon>
        <taxon>Eupercaria</taxon>
        <taxon>Moronidae</taxon>
        <taxon>Dicentrarchus</taxon>
    </lineage>
</organism>
<keyword evidence="1" id="KW-0812">Transmembrane</keyword>
<evidence type="ECO:0000313" key="4">
    <source>
        <dbReference type="Ensembl" id="ENSDLAP00005074481.1"/>
    </source>
</evidence>
<evidence type="ECO:0000313" key="5">
    <source>
        <dbReference type="Proteomes" id="UP000694389"/>
    </source>
</evidence>
<accession>A0A8P4GAQ0</accession>
<keyword evidence="1" id="KW-0472">Membrane</keyword>
<evidence type="ECO:0000259" key="3">
    <source>
        <dbReference type="PROSITE" id="PS50835"/>
    </source>
</evidence>
<dbReference type="GeneTree" id="ENSGT00940000169291"/>
<dbReference type="Ensembl" id="ENSDLAT00005075920.1">
    <property type="protein sequence ID" value="ENSDLAP00005074481.1"/>
    <property type="gene ID" value="ENSDLAG00005033695.1"/>
</dbReference>
<dbReference type="SMART" id="SM00409">
    <property type="entry name" value="IG"/>
    <property type="match status" value="4"/>
</dbReference>
<dbReference type="AlphaFoldDB" id="A0A8P4GAQ0"/>
<dbReference type="Gene3D" id="2.60.40.10">
    <property type="entry name" value="Immunoglobulins"/>
    <property type="match status" value="4"/>
</dbReference>
<dbReference type="PANTHER" id="PTHR46013">
    <property type="entry name" value="VASCULAR CELL ADHESION MOLECULE 1"/>
    <property type="match status" value="1"/>
</dbReference>
<dbReference type="SMART" id="SM00408">
    <property type="entry name" value="IGc2"/>
    <property type="match status" value="2"/>
</dbReference>
<dbReference type="Proteomes" id="UP000694389">
    <property type="component" value="Unassembled WGS sequence"/>
</dbReference>
<gene>
    <name evidence="4" type="primary">LOC127354555</name>
</gene>
<dbReference type="GeneID" id="127354555"/>
<sequence length="619" mass="69651">MFLAEAGCVLVGFILYISGVQGQTNSICALKGSSVNLPCSAEHPTSSMKWYTVHWNGSVQNELSADGNRVMYKPEESHPTLTINDLRESDANFYCCRDNTDRPQHCWVYKIQLRVTDLQVKVIPATEGQTVTLMCSTSCPLTETPAAYIWYKNGEFLYQDWSPWYQQLVSSEEAVRYSCAIKGYEDLRAPEVSVDSVTSTCFTVTYAKGRMCSYKQTSEDEPCSITYPREVQVQKTPEWTYVKLTCRTSCPLTVSQTAYRWYRDGYLYRYIDSQQLSVSHSSVQSFSCAVKGLEDLHSAEVCAGDNNCWIVNYISRRICALQGSSVNISSEYSYPYHQLPQSKSWFKITRSGKQEVKELIKPAGHVEYYDNMKNHHILRINNLKKNDSAEYTFRLQQQNGGWKQSDSPGVTLVVTGLKVKFTPSAVVTEGQTVTLTCSTSCPLTDNTNYIWYLNSRPLTLPENQNKHLVLDPVSSQHAGNYSCAVKTHNNISSREKTLTVHSKTGKWTSAAAAGVGAVLLVIIPLTVFCWIRRKRTSDQSPTTGATDNMEQLNPGPLYVNISAPPAEQEELHYSRVHFSKTQTDPLYSTVQPRQPKEQEDVAYAAVIFRSNKTTDSGFT</sequence>
<feature type="domain" description="Ig-like" evidence="3">
    <location>
        <begin position="31"/>
        <end position="97"/>
    </location>
</feature>
<proteinExistence type="predicted"/>
<dbReference type="Pfam" id="PF13895">
    <property type="entry name" value="Ig_2"/>
    <property type="match status" value="2"/>
</dbReference>
<feature type="chain" id="PRO_5035757700" description="Ig-like domain-containing protein" evidence="2">
    <location>
        <begin position="23"/>
        <end position="619"/>
    </location>
</feature>
<keyword evidence="2" id="KW-0732">Signal</keyword>
<dbReference type="PANTHER" id="PTHR46013:SF4">
    <property type="entry name" value="B-CELL RECEPTOR CD22-RELATED"/>
    <property type="match status" value="1"/>
</dbReference>
<dbReference type="InterPro" id="IPR036179">
    <property type="entry name" value="Ig-like_dom_sf"/>
</dbReference>
<keyword evidence="5" id="KW-1185">Reference proteome</keyword>
<feature type="domain" description="Ig-like" evidence="3">
    <location>
        <begin position="228"/>
        <end position="290"/>
    </location>
</feature>
<dbReference type="PROSITE" id="PS50835">
    <property type="entry name" value="IG_LIKE"/>
    <property type="match status" value="4"/>
</dbReference>
<reference evidence="4" key="1">
    <citation type="submission" date="2025-08" db="UniProtKB">
        <authorList>
            <consortium name="Ensembl"/>
        </authorList>
    </citation>
    <scope>IDENTIFICATION</scope>
</reference>
<evidence type="ECO:0000256" key="1">
    <source>
        <dbReference type="SAM" id="Phobius"/>
    </source>
</evidence>
<dbReference type="InterPro" id="IPR003598">
    <property type="entry name" value="Ig_sub2"/>
</dbReference>
<reference evidence="4" key="2">
    <citation type="submission" date="2025-09" db="UniProtKB">
        <authorList>
            <consortium name="Ensembl"/>
        </authorList>
    </citation>
    <scope>IDENTIFICATION</scope>
</reference>
<feature type="signal peptide" evidence="2">
    <location>
        <begin position="1"/>
        <end position="22"/>
    </location>
</feature>
<evidence type="ECO:0000256" key="2">
    <source>
        <dbReference type="SAM" id="SignalP"/>
    </source>
</evidence>
<name>A0A8P4GAQ0_DICLA</name>
<dbReference type="InterPro" id="IPR013783">
    <property type="entry name" value="Ig-like_fold"/>
</dbReference>
<feature type="domain" description="Ig-like" evidence="3">
    <location>
        <begin position="408"/>
        <end position="499"/>
    </location>
</feature>
<feature type="domain" description="Ig-like" evidence="3">
    <location>
        <begin position="103"/>
        <end position="195"/>
    </location>
</feature>
<keyword evidence="1" id="KW-1133">Transmembrane helix</keyword>
<dbReference type="RefSeq" id="XP_051240483.1">
    <property type="nucleotide sequence ID" value="XM_051384523.1"/>
</dbReference>
<dbReference type="OrthoDB" id="6780341at2759"/>
<dbReference type="SUPFAM" id="SSF48726">
    <property type="entry name" value="Immunoglobulin"/>
    <property type="match status" value="4"/>
</dbReference>
<protein>
    <recommendedName>
        <fullName evidence="3">Ig-like domain-containing protein</fullName>
    </recommendedName>
</protein>
<dbReference type="InterPro" id="IPR007110">
    <property type="entry name" value="Ig-like_dom"/>
</dbReference>
<dbReference type="InterPro" id="IPR003599">
    <property type="entry name" value="Ig_sub"/>
</dbReference>
<feature type="transmembrane region" description="Helical" evidence="1">
    <location>
        <begin position="507"/>
        <end position="531"/>
    </location>
</feature>